<keyword evidence="3" id="KW-1185">Reference proteome</keyword>
<dbReference type="Proteomes" id="UP000434172">
    <property type="component" value="Unassembled WGS sequence"/>
</dbReference>
<dbReference type="AlphaFoldDB" id="A0A8H3WCH0"/>
<evidence type="ECO:0000313" key="2">
    <source>
        <dbReference type="EMBL" id="KAF0323660.1"/>
    </source>
</evidence>
<dbReference type="InterPro" id="IPR036291">
    <property type="entry name" value="NAD(P)-bd_dom_sf"/>
</dbReference>
<accession>A0A8H3WCH0</accession>
<dbReference type="InterPro" id="IPR002347">
    <property type="entry name" value="SDR_fam"/>
</dbReference>
<sequence length="322" mass="35643">MGFFYSQLFARLPYPTGSYAGKTIIITGSNVGLGKEAARHYIRLGASKMILAVRNLEKGNAAKDDIESTTNCARDVIEVWQLDMSSYASVQKFAARLSSELGRVDIFHANAGVAHVEYKLMEDNEGQITVNVVSTFLLAALVMPKMKEMAAKYNTRPTLTITTSETHAWTPFNERHAPEGGIYDALNEQGKKDPNSLYWPSKLLEVFGVRSIAERNPAPGCPVTVNMANPGYCRSELVRELDTWVVWFLNTFMARSAEYGSRTLVHAGSAGVESHGKYLSDCQVDEPSAFVRSAEGKVTQDRVWEELMGKLEAIKPGVTRNF</sequence>
<evidence type="ECO:0000313" key="3">
    <source>
        <dbReference type="Proteomes" id="UP000434172"/>
    </source>
</evidence>
<dbReference type="PANTHER" id="PTHR43157">
    <property type="entry name" value="PHOSPHATIDYLINOSITOL-GLYCAN BIOSYNTHESIS CLASS F PROTEIN-RELATED"/>
    <property type="match status" value="1"/>
</dbReference>
<organism evidence="2 3">
    <name type="scientific">Colletotrichum asianum</name>
    <dbReference type="NCBI Taxonomy" id="702518"/>
    <lineage>
        <taxon>Eukaryota</taxon>
        <taxon>Fungi</taxon>
        <taxon>Dikarya</taxon>
        <taxon>Ascomycota</taxon>
        <taxon>Pezizomycotina</taxon>
        <taxon>Sordariomycetes</taxon>
        <taxon>Hypocreomycetidae</taxon>
        <taxon>Glomerellales</taxon>
        <taxon>Glomerellaceae</taxon>
        <taxon>Colletotrichum</taxon>
        <taxon>Colletotrichum gloeosporioides species complex</taxon>
    </lineage>
</organism>
<keyword evidence="1" id="KW-0560">Oxidoreductase</keyword>
<dbReference type="GO" id="GO:0016491">
    <property type="term" value="F:oxidoreductase activity"/>
    <property type="evidence" value="ECO:0007669"/>
    <property type="project" value="UniProtKB-KW"/>
</dbReference>
<reference evidence="2 3" key="1">
    <citation type="submission" date="2019-12" db="EMBL/GenBank/DDBJ databases">
        <title>A genome sequence resource for the geographically widespread anthracnose pathogen Colletotrichum asianum.</title>
        <authorList>
            <person name="Meng Y."/>
        </authorList>
    </citation>
    <scope>NUCLEOTIDE SEQUENCE [LARGE SCALE GENOMIC DNA]</scope>
    <source>
        <strain evidence="2 3">ICMP 18580</strain>
    </source>
</reference>
<dbReference type="OrthoDB" id="542013at2759"/>
<dbReference type="Gene3D" id="3.40.50.720">
    <property type="entry name" value="NAD(P)-binding Rossmann-like Domain"/>
    <property type="match status" value="1"/>
</dbReference>
<name>A0A8H3WCH0_9PEZI</name>
<dbReference type="Pfam" id="PF00106">
    <property type="entry name" value="adh_short"/>
    <property type="match status" value="1"/>
</dbReference>
<dbReference type="PRINTS" id="PR00081">
    <property type="entry name" value="GDHRDH"/>
</dbReference>
<dbReference type="PANTHER" id="PTHR43157:SF31">
    <property type="entry name" value="PHOSPHATIDYLINOSITOL-GLYCAN BIOSYNTHESIS CLASS F PROTEIN"/>
    <property type="match status" value="1"/>
</dbReference>
<dbReference type="SUPFAM" id="SSF51735">
    <property type="entry name" value="NAD(P)-binding Rossmann-fold domains"/>
    <property type="match status" value="1"/>
</dbReference>
<protein>
    <submittedName>
        <fullName evidence="2">Short-chain dehydrogenase reductase family</fullName>
    </submittedName>
</protein>
<evidence type="ECO:0000256" key="1">
    <source>
        <dbReference type="ARBA" id="ARBA00023002"/>
    </source>
</evidence>
<comment type="caution">
    <text evidence="2">The sequence shown here is derived from an EMBL/GenBank/DDBJ whole genome shotgun (WGS) entry which is preliminary data.</text>
</comment>
<dbReference type="EMBL" id="WOWK01000050">
    <property type="protein sequence ID" value="KAF0323660.1"/>
    <property type="molecule type" value="Genomic_DNA"/>
</dbReference>
<proteinExistence type="predicted"/>
<gene>
    <name evidence="2" type="ORF">GQ607_009106</name>
</gene>